<dbReference type="EMBL" id="POUD01000011">
    <property type="protein sequence ID" value="PZG22082.1"/>
    <property type="molecule type" value="Genomic_DNA"/>
</dbReference>
<protein>
    <submittedName>
        <fullName evidence="1">RidA family protein</fullName>
    </submittedName>
</protein>
<dbReference type="InterPro" id="IPR006175">
    <property type="entry name" value="YjgF/YER057c/UK114"/>
</dbReference>
<sequence>MAAVRRFSPAGVAAPIGRYSQLAVVPAGAELIFISGQVGVRAGEPAGNAYAQTRRALLAVADLLGTLGRGPESVVRLSTFVAGTGSLPGFYRARDELFDRWYPAGDVPAHSLAVVAGLARPDLLVEIDGVAVMGG</sequence>
<dbReference type="PANTHER" id="PTHR43857:SF1">
    <property type="entry name" value="YJGH FAMILY PROTEIN"/>
    <property type="match status" value="1"/>
</dbReference>
<dbReference type="Pfam" id="PF01042">
    <property type="entry name" value="Ribonuc_L-PSP"/>
    <property type="match status" value="1"/>
</dbReference>
<dbReference type="InterPro" id="IPR035959">
    <property type="entry name" value="RutC-like_sf"/>
</dbReference>
<accession>A0A2W2ED33</accession>
<keyword evidence="2" id="KW-1185">Reference proteome</keyword>
<reference evidence="1 2" key="1">
    <citation type="submission" date="2018-01" db="EMBL/GenBank/DDBJ databases">
        <title>Draft genome sequence of Nonomuraea sp. KC333.</title>
        <authorList>
            <person name="Sahin N."/>
            <person name="Saygin H."/>
            <person name="Ay H."/>
        </authorList>
    </citation>
    <scope>NUCLEOTIDE SEQUENCE [LARGE SCALE GENOMIC DNA]</scope>
    <source>
        <strain evidence="1 2">KC333</strain>
    </source>
</reference>
<gene>
    <name evidence="1" type="ORF">C1J01_04725</name>
</gene>
<dbReference type="PANTHER" id="PTHR43857">
    <property type="entry name" value="BLR7761 PROTEIN"/>
    <property type="match status" value="1"/>
</dbReference>
<comment type="caution">
    <text evidence="1">The sequence shown here is derived from an EMBL/GenBank/DDBJ whole genome shotgun (WGS) entry which is preliminary data.</text>
</comment>
<evidence type="ECO:0000313" key="1">
    <source>
        <dbReference type="EMBL" id="PZG22082.1"/>
    </source>
</evidence>
<dbReference type="Proteomes" id="UP000249304">
    <property type="component" value="Unassembled WGS sequence"/>
</dbReference>
<proteinExistence type="predicted"/>
<name>A0A2W2ED33_9ACTN</name>
<dbReference type="SUPFAM" id="SSF55298">
    <property type="entry name" value="YjgF-like"/>
    <property type="match status" value="1"/>
</dbReference>
<evidence type="ECO:0000313" key="2">
    <source>
        <dbReference type="Proteomes" id="UP000249304"/>
    </source>
</evidence>
<dbReference type="CDD" id="cd00448">
    <property type="entry name" value="YjgF_YER057c_UK114_family"/>
    <property type="match status" value="1"/>
</dbReference>
<dbReference type="Gene3D" id="3.30.1330.40">
    <property type="entry name" value="RutC-like"/>
    <property type="match status" value="1"/>
</dbReference>
<dbReference type="RefSeq" id="WP_111176346.1">
    <property type="nucleotide sequence ID" value="NZ_POUD01000011.1"/>
</dbReference>
<organism evidence="1 2">
    <name type="scientific">Nonomuraea aridisoli</name>
    <dbReference type="NCBI Taxonomy" id="2070368"/>
    <lineage>
        <taxon>Bacteria</taxon>
        <taxon>Bacillati</taxon>
        <taxon>Actinomycetota</taxon>
        <taxon>Actinomycetes</taxon>
        <taxon>Streptosporangiales</taxon>
        <taxon>Streptosporangiaceae</taxon>
        <taxon>Nonomuraea</taxon>
    </lineage>
</organism>
<dbReference type="AlphaFoldDB" id="A0A2W2ED33"/>
<dbReference type="OrthoDB" id="3212792at2"/>